<dbReference type="PANTHER" id="PTHR10762:SF2">
    <property type="entry name" value="2-(3-AMINO-3-CARBOXYPROPYL)HISTIDINE SYNTHASE SUBUNIT 2"/>
    <property type="match status" value="1"/>
</dbReference>
<dbReference type="PANTHER" id="PTHR10762">
    <property type="entry name" value="DIPHTHAMIDE BIOSYNTHESIS PROTEIN"/>
    <property type="match status" value="1"/>
</dbReference>
<evidence type="ECO:0000256" key="5">
    <source>
        <dbReference type="ARBA" id="ARBA00023004"/>
    </source>
</evidence>
<dbReference type="AlphaFoldDB" id="A0A834YY34"/>
<evidence type="ECO:0000256" key="6">
    <source>
        <dbReference type="ARBA" id="ARBA00023014"/>
    </source>
</evidence>
<evidence type="ECO:0000256" key="4">
    <source>
        <dbReference type="ARBA" id="ARBA00022723"/>
    </source>
</evidence>
<dbReference type="FunFam" id="3.40.50.11860:FF:000001">
    <property type="entry name" value="2-(3-amino-3-carboxypropyl)histidine synthase subunit 2"/>
    <property type="match status" value="1"/>
</dbReference>
<dbReference type="OMA" id="QIWNENH"/>
<dbReference type="EMBL" id="JABCRI010000014">
    <property type="protein sequence ID" value="KAF8393726.1"/>
    <property type="molecule type" value="Genomic_DNA"/>
</dbReference>
<organism evidence="9 10">
    <name type="scientific">Tetracentron sinense</name>
    <name type="common">Spur-leaf</name>
    <dbReference type="NCBI Taxonomy" id="13715"/>
    <lineage>
        <taxon>Eukaryota</taxon>
        <taxon>Viridiplantae</taxon>
        <taxon>Streptophyta</taxon>
        <taxon>Embryophyta</taxon>
        <taxon>Tracheophyta</taxon>
        <taxon>Spermatophyta</taxon>
        <taxon>Magnoliopsida</taxon>
        <taxon>Trochodendrales</taxon>
        <taxon>Trochodendraceae</taxon>
        <taxon>Tetracentron</taxon>
    </lineage>
</organism>
<dbReference type="NCBIfam" id="TIGR00272">
    <property type="entry name" value="DPH2"/>
    <property type="match status" value="1"/>
</dbReference>
<feature type="transmembrane region" description="Helical" evidence="8">
    <location>
        <begin position="289"/>
        <end position="307"/>
    </location>
</feature>
<evidence type="ECO:0000313" key="10">
    <source>
        <dbReference type="Proteomes" id="UP000655225"/>
    </source>
</evidence>
<name>A0A834YY34_TETSI</name>
<dbReference type="InterPro" id="IPR042263">
    <property type="entry name" value="DPH1/DPH2_1"/>
</dbReference>
<keyword evidence="8" id="KW-1133">Transmembrane helix</keyword>
<keyword evidence="4 7" id="KW-0479">Metal-binding</keyword>
<evidence type="ECO:0000256" key="2">
    <source>
        <dbReference type="ARBA" id="ARBA00005156"/>
    </source>
</evidence>
<gene>
    <name evidence="9" type="ORF">HHK36_019924</name>
</gene>
<dbReference type="OrthoDB" id="449241at2759"/>
<reference evidence="9 10" key="1">
    <citation type="submission" date="2020-04" db="EMBL/GenBank/DDBJ databases">
        <title>Plant Genome Project.</title>
        <authorList>
            <person name="Zhang R.-G."/>
        </authorList>
    </citation>
    <scope>NUCLEOTIDE SEQUENCE [LARGE SCALE GENOMIC DNA]</scope>
    <source>
        <strain evidence="9">YNK0</strain>
        <tissue evidence="9">Leaf</tissue>
    </source>
</reference>
<dbReference type="InterPro" id="IPR010014">
    <property type="entry name" value="DHP2"/>
</dbReference>
<comment type="similarity">
    <text evidence="3 7">Belongs to the DPH1/DPH2 family. DPH2 subfamily.</text>
</comment>
<evidence type="ECO:0000256" key="3">
    <source>
        <dbReference type="ARBA" id="ARBA00006179"/>
    </source>
</evidence>
<dbReference type="InterPro" id="IPR016435">
    <property type="entry name" value="DPH1/DPH2"/>
</dbReference>
<dbReference type="Gene3D" id="3.40.50.11840">
    <property type="entry name" value="Diphthamide synthesis DPH1/DPH2 domain 1"/>
    <property type="match status" value="1"/>
</dbReference>
<keyword evidence="8" id="KW-0812">Transmembrane</keyword>
<evidence type="ECO:0000256" key="1">
    <source>
        <dbReference type="ARBA" id="ARBA00001966"/>
    </source>
</evidence>
<keyword evidence="8" id="KW-0472">Membrane</keyword>
<keyword evidence="6 7" id="KW-0411">Iron-sulfur</keyword>
<dbReference type="UniPathway" id="UPA00559"/>
<comment type="caution">
    <text evidence="9">The sequence shown here is derived from an EMBL/GenBank/DDBJ whole genome shotgun (WGS) entry which is preliminary data.</text>
</comment>
<comment type="function">
    <text evidence="7">Required for the first step of diphthamide biosynthesis, a post-translational modification of histidine which occurs in elongation factor 2. DPH1 and DPH2 transfer a 3-amino-3-carboxypropyl (ACP) group from S-adenosyl-L-methionine (SAM) to a histidine residue, the reaction is assisted by a reduction system comprising DPH3 and a NADH-dependent reductase. Facilitates the reduction of the catalytic iron-sulfur cluster found in the DPH1 subunit.</text>
</comment>
<evidence type="ECO:0000256" key="8">
    <source>
        <dbReference type="SAM" id="Phobius"/>
    </source>
</evidence>
<dbReference type="NCBIfam" id="TIGR00322">
    <property type="entry name" value="diphth2_R"/>
    <property type="match status" value="1"/>
</dbReference>
<dbReference type="FunFam" id="3.40.50.11840:FF:000004">
    <property type="entry name" value="2-(3-amino-3-carboxypropyl)histidine synthase subunit 2"/>
    <property type="match status" value="1"/>
</dbReference>
<dbReference type="GO" id="GO:0046872">
    <property type="term" value="F:metal ion binding"/>
    <property type="evidence" value="ECO:0007669"/>
    <property type="project" value="UniProtKB-KW"/>
</dbReference>
<dbReference type="GO" id="GO:0051536">
    <property type="term" value="F:iron-sulfur cluster binding"/>
    <property type="evidence" value="ECO:0007669"/>
    <property type="project" value="UniProtKB-KW"/>
</dbReference>
<dbReference type="Proteomes" id="UP000655225">
    <property type="component" value="Unassembled WGS sequence"/>
</dbReference>
<keyword evidence="5 7" id="KW-0408">Iron</keyword>
<evidence type="ECO:0000256" key="7">
    <source>
        <dbReference type="RuleBase" id="RU364133"/>
    </source>
</evidence>
<evidence type="ECO:0000313" key="9">
    <source>
        <dbReference type="EMBL" id="KAF8393726.1"/>
    </source>
</evidence>
<sequence length="502" mass="55569">MDLASNYEIPRTANYIRSRNFTRVALQFPDELLKDSTRVVSALRDELRLLREENRDVGLFVMADTTYGSCCVDEVGASHVDADCVLHYGHTCLSPTSTLPALFVFGKASISISKCVEYLSDCLSTSGKPIVVLFGLEYAHAIQSIKEAMIVESSRLCASKSKLVLHYADVICSVMNPSKEYKTSSEQLRFVDSSNEICGHCNQTGSTAAGTRYSIGGLTWNLLEGHRVEDYMLFWIGSDNSAFANAVLTFNGCEIVRYDAAENLLVKDLSSQRRILKRRYYLVEKAKDASIIGILVGTLGVAGYLSVIHQMKELITRAGKKAYTLVMGRPNPAKLANFPECDVFIYVSCAQTALLDSKEFFAPVITPFEAILAFNRGSEWTGAYVLEFQDLIASSLEVRDKLEEARFSFLQGGYVEDFEQQEKGVEETEGALALADTTEKALQVRDKYTLSLSKGNAKSGAEFFAARSYHGLDMHGNDSLPESLYIGRTGKASGYMCYIKLF</sequence>
<dbReference type="GO" id="GO:0017183">
    <property type="term" value="P:protein histidyl modification to diphthamide"/>
    <property type="evidence" value="ECO:0007669"/>
    <property type="project" value="UniProtKB-UniPathway"/>
</dbReference>
<accession>A0A834YY34</accession>
<keyword evidence="10" id="KW-1185">Reference proteome</keyword>
<dbReference type="Gene3D" id="3.40.50.11860">
    <property type="entry name" value="Diphthamide synthesis DPH1/DPH2 domain 3"/>
    <property type="match status" value="1"/>
</dbReference>
<dbReference type="SFLD" id="SFLDG01121">
    <property type="entry name" value="Diphthamide_biosynthesis"/>
    <property type="match status" value="1"/>
</dbReference>
<dbReference type="InterPro" id="IPR042265">
    <property type="entry name" value="DPH1/DPH2_3"/>
</dbReference>
<dbReference type="GO" id="GO:0090560">
    <property type="term" value="F:2-(3-amino-3-carboxypropyl)histidine synthase activity"/>
    <property type="evidence" value="ECO:0007669"/>
    <property type="project" value="InterPro"/>
</dbReference>
<protein>
    <recommendedName>
        <fullName evidence="7">2-(3-amino-3-carboxypropyl)histidine synthase subunit 2</fullName>
    </recommendedName>
</protein>
<dbReference type="Pfam" id="PF01866">
    <property type="entry name" value="Diphthamide_syn"/>
    <property type="match status" value="1"/>
</dbReference>
<proteinExistence type="inferred from homology"/>
<dbReference type="SFLD" id="SFLDS00032">
    <property type="entry name" value="Radical_SAM_3-amino-3-carboxyp"/>
    <property type="match status" value="1"/>
</dbReference>
<comment type="cofactor">
    <cofactor evidence="1">
        <name>[4Fe-4S] cluster</name>
        <dbReference type="ChEBI" id="CHEBI:49883"/>
    </cofactor>
</comment>
<comment type="pathway">
    <text evidence="2 7">Protein modification; peptidyl-diphthamide biosynthesis.</text>
</comment>